<dbReference type="SUPFAM" id="SSF54060">
    <property type="entry name" value="His-Me finger endonucleases"/>
    <property type="match status" value="1"/>
</dbReference>
<keyword evidence="2" id="KW-0540">Nuclease</keyword>
<sequence length="455" mass="49830">MTGKRIHLTFLSLFIVSLLFADIPVGYYTNASGKSGAELKTSLYQILKEHKRIPYGSAYGSTWTVFRKSDVYPSGITGHPEGSIWDMYSDIVRYFPSGQSGSNREMNIEHSVPKSWWGDSQSPFKKDASYDLHHLVPSDASANSAKSNYPLGEITGSVSFSNGVSTVGIATIGVTTTRAFEPADEYKGDFARMYLYLVTCYQDYTWAVTSMFASNTYPTLTDYGKSLLLKWHRQDPVSQKEKNRNEAVYSFQYNRNPFIDYPDLVEYIWGDHYGEIFYFGAGISTPIDGELYVAPVAYLGQSRELPLMVKGGLISSAVDVSIGGNTCFKLPTTSLSSDEVNRGIRYVVTYAPSSIGIHSALLTFSGSNFNKVTIPVKGVCAPASIERIYPVGLKSVYSASDSSVSLLLNVVDAGVTWSGDGVSGNTFSPSEAGKGTHVIRWKSASNSGNIRIIVK</sequence>
<organism evidence="4 5">
    <name type="scientific">Coprobacter secundus subsp. similis</name>
    <dbReference type="NCBI Taxonomy" id="2751153"/>
    <lineage>
        <taxon>Bacteria</taxon>
        <taxon>Pseudomonadati</taxon>
        <taxon>Bacteroidota</taxon>
        <taxon>Bacteroidia</taxon>
        <taxon>Bacteroidales</taxon>
        <taxon>Barnesiellaceae</taxon>
        <taxon>Coprobacter</taxon>
    </lineage>
</organism>
<dbReference type="InterPro" id="IPR044925">
    <property type="entry name" value="His-Me_finger_sf"/>
</dbReference>
<dbReference type="GO" id="GO:0004518">
    <property type="term" value="F:nuclease activity"/>
    <property type="evidence" value="ECO:0007669"/>
    <property type="project" value="UniProtKB-KW"/>
</dbReference>
<dbReference type="PANTHER" id="PTHR33607">
    <property type="entry name" value="ENDONUCLEASE-1"/>
    <property type="match status" value="1"/>
</dbReference>
<evidence type="ECO:0000313" key="5">
    <source>
        <dbReference type="Proteomes" id="UP000594042"/>
    </source>
</evidence>
<accession>A0A7G1HTC8</accession>
<dbReference type="GO" id="GO:0016787">
    <property type="term" value="F:hydrolase activity"/>
    <property type="evidence" value="ECO:0007669"/>
    <property type="project" value="UniProtKB-KW"/>
</dbReference>
<keyword evidence="3" id="KW-0378">Hydrolase</keyword>
<evidence type="ECO:0000313" key="4">
    <source>
        <dbReference type="EMBL" id="BCI63009.1"/>
    </source>
</evidence>
<dbReference type="PANTHER" id="PTHR33607:SF2">
    <property type="entry name" value="ENDONUCLEASE-1"/>
    <property type="match status" value="1"/>
</dbReference>
<dbReference type="KEGG" id="copr:Cop2CBH44_13620"/>
<dbReference type="InterPro" id="IPR007346">
    <property type="entry name" value="Endonuclease-I"/>
</dbReference>
<dbReference type="Proteomes" id="UP000594042">
    <property type="component" value="Chromosome"/>
</dbReference>
<reference evidence="5" key="1">
    <citation type="submission" date="2020-07" db="EMBL/GenBank/DDBJ databases">
        <title>Complete genome sequencing of Coprobacter sp. strain 2CBH44.</title>
        <authorList>
            <person name="Sakamoto M."/>
            <person name="Murakami T."/>
            <person name="Mori H."/>
        </authorList>
    </citation>
    <scope>NUCLEOTIDE SEQUENCE [LARGE SCALE GENOMIC DNA]</scope>
    <source>
        <strain evidence="5">2CBH44</strain>
    </source>
</reference>
<dbReference type="AlphaFoldDB" id="A0A7G1HTC8"/>
<dbReference type="EMBL" id="AP023322">
    <property type="protein sequence ID" value="BCI63009.1"/>
    <property type="molecule type" value="Genomic_DNA"/>
</dbReference>
<proteinExistence type="inferred from homology"/>
<evidence type="ECO:0000256" key="1">
    <source>
        <dbReference type="ARBA" id="ARBA00006429"/>
    </source>
</evidence>
<protein>
    <submittedName>
        <fullName evidence="4">Uncharacterized protein</fullName>
    </submittedName>
</protein>
<evidence type="ECO:0000256" key="2">
    <source>
        <dbReference type="ARBA" id="ARBA00022722"/>
    </source>
</evidence>
<comment type="similarity">
    <text evidence="1">Belongs to the EndA/NucM nuclease family.</text>
</comment>
<name>A0A7G1HTC8_9BACT</name>
<dbReference type="RefSeq" id="WP_021931130.1">
    <property type="nucleotide sequence ID" value="NZ_AP023322.1"/>
</dbReference>
<gene>
    <name evidence="4" type="ORF">Cop2CBH44_13620</name>
</gene>
<evidence type="ECO:0000256" key="3">
    <source>
        <dbReference type="ARBA" id="ARBA00022801"/>
    </source>
</evidence>
<dbReference type="Pfam" id="PF04231">
    <property type="entry name" value="Endonuclease_1"/>
    <property type="match status" value="1"/>
</dbReference>
<keyword evidence="5" id="KW-1185">Reference proteome</keyword>